<comment type="similarity">
    <text evidence="13">Belongs to the polysaccharide monooxygenase AA9 family.</text>
</comment>
<evidence type="ECO:0000256" key="6">
    <source>
        <dbReference type="ARBA" id="ARBA00023001"/>
    </source>
</evidence>
<dbReference type="CDD" id="cd21175">
    <property type="entry name" value="LPMO_AA9"/>
    <property type="match status" value="1"/>
</dbReference>
<dbReference type="Pfam" id="PF03443">
    <property type="entry name" value="AA9"/>
    <property type="match status" value="1"/>
</dbReference>
<evidence type="ECO:0000256" key="15">
    <source>
        <dbReference type="ARBA" id="ARBA00047174"/>
    </source>
</evidence>
<evidence type="ECO:0000313" key="18">
    <source>
        <dbReference type="Proteomes" id="UP001628179"/>
    </source>
</evidence>
<gene>
    <name evidence="17" type="ORF">MFIFM68171_06604</name>
</gene>
<dbReference type="Proteomes" id="UP001628179">
    <property type="component" value="Unassembled WGS sequence"/>
</dbReference>
<evidence type="ECO:0000256" key="8">
    <source>
        <dbReference type="ARBA" id="ARBA00023008"/>
    </source>
</evidence>
<feature type="domain" description="Auxiliary Activity family 9 catalytic" evidence="16">
    <location>
        <begin position="20"/>
        <end position="217"/>
    </location>
</feature>
<comment type="catalytic activity">
    <reaction evidence="14">
        <text>[(1-&gt;4)-beta-D-glucosyl]n+m + reduced acceptor + O2 = 4-dehydro-beta-D-glucosyl-[(1-&gt;4)-beta-D-glucosyl]n-1 + [(1-&gt;4)-beta-D-glucosyl]m + acceptor + H2O.</text>
        <dbReference type="EC" id="1.14.99.56"/>
    </reaction>
</comment>
<dbReference type="EC" id="1.14.99.56" evidence="15"/>
<keyword evidence="12" id="KW-0624">Polysaccharide degradation</keyword>
<evidence type="ECO:0000256" key="9">
    <source>
        <dbReference type="ARBA" id="ARBA00023033"/>
    </source>
</evidence>
<organism evidence="17 18">
    <name type="scientific">Madurella fahalii</name>
    <dbReference type="NCBI Taxonomy" id="1157608"/>
    <lineage>
        <taxon>Eukaryota</taxon>
        <taxon>Fungi</taxon>
        <taxon>Dikarya</taxon>
        <taxon>Ascomycota</taxon>
        <taxon>Pezizomycotina</taxon>
        <taxon>Sordariomycetes</taxon>
        <taxon>Sordariomycetidae</taxon>
        <taxon>Sordariales</taxon>
        <taxon>Sordariales incertae sedis</taxon>
        <taxon>Madurella</taxon>
    </lineage>
</organism>
<dbReference type="Gene3D" id="2.70.50.70">
    <property type="match status" value="1"/>
</dbReference>
<keyword evidence="6" id="KW-0136">Cellulose degradation</keyword>
<keyword evidence="10" id="KW-1015">Disulfide bond</keyword>
<accession>A0ABQ0GFE5</accession>
<name>A0ABQ0GFE5_9PEZI</name>
<evidence type="ECO:0000313" key="17">
    <source>
        <dbReference type="EMBL" id="GAB1316394.1"/>
    </source>
</evidence>
<comment type="cofactor">
    <cofactor evidence="1">
        <name>Cu(2+)</name>
        <dbReference type="ChEBI" id="CHEBI:29036"/>
    </cofactor>
</comment>
<evidence type="ECO:0000256" key="1">
    <source>
        <dbReference type="ARBA" id="ARBA00001973"/>
    </source>
</evidence>
<evidence type="ECO:0000256" key="13">
    <source>
        <dbReference type="ARBA" id="ARBA00044502"/>
    </source>
</evidence>
<keyword evidence="18" id="KW-1185">Reference proteome</keyword>
<dbReference type="RefSeq" id="XP_070918125.1">
    <property type="nucleotide sequence ID" value="XM_071062024.1"/>
</dbReference>
<evidence type="ECO:0000256" key="5">
    <source>
        <dbReference type="ARBA" id="ARBA00022729"/>
    </source>
</evidence>
<comment type="caution">
    <text evidence="17">The sequence shown here is derived from an EMBL/GenBank/DDBJ whole genome shotgun (WGS) entry which is preliminary data.</text>
</comment>
<keyword evidence="3" id="KW-0964">Secreted</keyword>
<evidence type="ECO:0000256" key="4">
    <source>
        <dbReference type="ARBA" id="ARBA00022723"/>
    </source>
</evidence>
<keyword evidence="11" id="KW-0119">Carbohydrate metabolism</keyword>
<dbReference type="PANTHER" id="PTHR33353">
    <property type="entry name" value="PUTATIVE (AFU_ORTHOLOGUE AFUA_1G12560)-RELATED"/>
    <property type="match status" value="1"/>
</dbReference>
<comment type="subcellular location">
    <subcellularLocation>
        <location evidence="2">Secreted</location>
    </subcellularLocation>
</comment>
<dbReference type="GeneID" id="98177347"/>
<dbReference type="InterPro" id="IPR049892">
    <property type="entry name" value="AA9"/>
</dbReference>
<keyword evidence="7" id="KW-0560">Oxidoreductase</keyword>
<evidence type="ECO:0000256" key="11">
    <source>
        <dbReference type="ARBA" id="ARBA00023277"/>
    </source>
</evidence>
<reference evidence="17 18" key="1">
    <citation type="submission" date="2024-09" db="EMBL/GenBank/DDBJ databases">
        <title>Itraconazole resistance in Madurella fahalii resulting from another homologue of gene encoding cytochrome P450 14-alpha sterol demethylase (CYP51).</title>
        <authorList>
            <person name="Yoshioka I."/>
            <person name="Fahal A.H."/>
            <person name="Kaneko S."/>
            <person name="Yaguchi T."/>
        </authorList>
    </citation>
    <scope>NUCLEOTIDE SEQUENCE [LARGE SCALE GENOMIC DNA]</scope>
    <source>
        <strain evidence="17 18">IFM 68171</strain>
    </source>
</reference>
<evidence type="ECO:0000256" key="2">
    <source>
        <dbReference type="ARBA" id="ARBA00004613"/>
    </source>
</evidence>
<evidence type="ECO:0000256" key="7">
    <source>
        <dbReference type="ARBA" id="ARBA00023002"/>
    </source>
</evidence>
<evidence type="ECO:0000256" key="10">
    <source>
        <dbReference type="ARBA" id="ARBA00023157"/>
    </source>
</evidence>
<dbReference type="InterPro" id="IPR005103">
    <property type="entry name" value="AA9_LPMO"/>
</dbReference>
<evidence type="ECO:0000259" key="16">
    <source>
        <dbReference type="Pfam" id="PF03443"/>
    </source>
</evidence>
<evidence type="ECO:0000256" key="14">
    <source>
        <dbReference type="ARBA" id="ARBA00045077"/>
    </source>
</evidence>
<evidence type="ECO:0000256" key="3">
    <source>
        <dbReference type="ARBA" id="ARBA00022525"/>
    </source>
</evidence>
<keyword evidence="4" id="KW-0479">Metal-binding</keyword>
<dbReference type="PANTHER" id="PTHR33353:SF10">
    <property type="entry name" value="ENDO-BETA-1,4-GLUCANASE D"/>
    <property type="match status" value="1"/>
</dbReference>
<protein>
    <recommendedName>
        <fullName evidence="15">lytic cellulose monooxygenase (C4-dehydrogenating)</fullName>
        <ecNumber evidence="15">1.14.99.56</ecNumber>
    </recommendedName>
</protein>
<sequence length="237" mass="25999">MKLFGSAICVILSAPVAFSHYIFSQFILEGRVFAKYQYIRPVPIWNPLTDYGSTDLRCNRQGHSGAGTDVLTVKAGSTVGFATLESITHPGPYAAYLSPAPPNVPVQSYDGSGSWFKIWEKGTFPEFSTSTEYKYTWDMDSHDWNFTIPATTPNGEYLLRFEHIALHFANRKGGAEFYVSCAQIKVVGGGGGSPAPTVKIPGWVKAEDKGLLLDLMDVDTILNYNAEYIPGPPVWSG</sequence>
<evidence type="ECO:0000256" key="12">
    <source>
        <dbReference type="ARBA" id="ARBA00023326"/>
    </source>
</evidence>
<keyword evidence="5" id="KW-0732">Signal</keyword>
<dbReference type="EMBL" id="BAAFSV010000003">
    <property type="protein sequence ID" value="GAB1316394.1"/>
    <property type="molecule type" value="Genomic_DNA"/>
</dbReference>
<proteinExistence type="inferred from homology"/>
<keyword evidence="9" id="KW-0503">Monooxygenase</keyword>
<keyword evidence="8" id="KW-0186">Copper</keyword>